<keyword evidence="2" id="KW-0472">Membrane</keyword>
<protein>
    <submittedName>
        <fullName evidence="3">Uncharacterized protein</fullName>
    </submittedName>
</protein>
<evidence type="ECO:0000256" key="1">
    <source>
        <dbReference type="SAM" id="MobiDB-lite"/>
    </source>
</evidence>
<comment type="caution">
    <text evidence="3">The sequence shown here is derived from an EMBL/GenBank/DDBJ whole genome shotgun (WGS) entry which is preliminary data.</text>
</comment>
<dbReference type="AlphaFoldDB" id="A0A150GRS0"/>
<reference evidence="4" key="1">
    <citation type="journal article" date="2016" name="Nat. Commun.">
        <title>The Gonium pectorale genome demonstrates co-option of cell cycle regulation during the evolution of multicellularity.</title>
        <authorList>
            <person name="Hanschen E.R."/>
            <person name="Marriage T.N."/>
            <person name="Ferris P.J."/>
            <person name="Hamaji T."/>
            <person name="Toyoda A."/>
            <person name="Fujiyama A."/>
            <person name="Neme R."/>
            <person name="Noguchi H."/>
            <person name="Minakuchi Y."/>
            <person name="Suzuki M."/>
            <person name="Kawai-Toyooka H."/>
            <person name="Smith D.R."/>
            <person name="Sparks H."/>
            <person name="Anderson J."/>
            <person name="Bakaric R."/>
            <person name="Luria V."/>
            <person name="Karger A."/>
            <person name="Kirschner M.W."/>
            <person name="Durand P.M."/>
            <person name="Michod R.E."/>
            <person name="Nozaki H."/>
            <person name="Olson B.J."/>
        </authorList>
    </citation>
    <scope>NUCLEOTIDE SEQUENCE [LARGE SCALE GENOMIC DNA]</scope>
    <source>
        <strain evidence="4">NIES-2863</strain>
    </source>
</reference>
<keyword evidence="2" id="KW-0812">Transmembrane</keyword>
<dbReference type="Proteomes" id="UP000075714">
    <property type="component" value="Unassembled WGS sequence"/>
</dbReference>
<gene>
    <name evidence="3" type="ORF">GPECTOR_9g482</name>
</gene>
<organism evidence="3 4">
    <name type="scientific">Gonium pectorale</name>
    <name type="common">Green alga</name>
    <dbReference type="NCBI Taxonomy" id="33097"/>
    <lineage>
        <taxon>Eukaryota</taxon>
        <taxon>Viridiplantae</taxon>
        <taxon>Chlorophyta</taxon>
        <taxon>core chlorophytes</taxon>
        <taxon>Chlorophyceae</taxon>
        <taxon>CS clade</taxon>
        <taxon>Chlamydomonadales</taxon>
        <taxon>Volvocaceae</taxon>
        <taxon>Gonium</taxon>
    </lineage>
</organism>
<feature type="region of interest" description="Disordered" evidence="1">
    <location>
        <begin position="129"/>
        <end position="157"/>
    </location>
</feature>
<evidence type="ECO:0000313" key="3">
    <source>
        <dbReference type="EMBL" id="KXZ52438.1"/>
    </source>
</evidence>
<feature type="transmembrane region" description="Helical" evidence="2">
    <location>
        <begin position="78"/>
        <end position="100"/>
    </location>
</feature>
<feature type="transmembrane region" description="Helical" evidence="2">
    <location>
        <begin position="47"/>
        <end position="71"/>
    </location>
</feature>
<feature type="compositionally biased region" description="Low complexity" evidence="1">
    <location>
        <begin position="129"/>
        <end position="140"/>
    </location>
</feature>
<feature type="compositionally biased region" description="Basic and acidic residues" evidence="1">
    <location>
        <begin position="143"/>
        <end position="157"/>
    </location>
</feature>
<keyword evidence="4" id="KW-1185">Reference proteome</keyword>
<proteinExistence type="predicted"/>
<dbReference type="EMBL" id="LSYV01000010">
    <property type="protein sequence ID" value="KXZ52438.1"/>
    <property type="molecule type" value="Genomic_DNA"/>
</dbReference>
<evidence type="ECO:0000313" key="4">
    <source>
        <dbReference type="Proteomes" id="UP000075714"/>
    </source>
</evidence>
<accession>A0A150GRS0</accession>
<sequence length="157" mass="15110">MLASHRASSAAAVGSIAAVGATAGPNSGHTGAGGSATWVALPVSDVPGAILVTVAVPIFAVPIFAVPIFAVPIFAVPIFAVPIFAVPIFAVPIFAVPIFAVPITGASSARPTSRVGSASAGTVGRAAAPAEGGAGLLPEADAGDNHDALADRGRRAG</sequence>
<evidence type="ECO:0000256" key="2">
    <source>
        <dbReference type="SAM" id="Phobius"/>
    </source>
</evidence>
<keyword evidence="2" id="KW-1133">Transmembrane helix</keyword>
<name>A0A150GRS0_GONPE</name>